<dbReference type="Proteomes" id="UP000800082">
    <property type="component" value="Unassembled WGS sequence"/>
</dbReference>
<dbReference type="GeneID" id="54347215"/>
<dbReference type="EMBL" id="ML979017">
    <property type="protein sequence ID" value="KAF1922679.1"/>
    <property type="molecule type" value="Genomic_DNA"/>
</dbReference>
<keyword evidence="2" id="KW-1185">Reference proteome</keyword>
<sequence>MLCKIPEALPMPVVHHVARVHLWRVTDENMKVLKFRRGCYFVCIVTSHADYTRPISHLFSQPASSVTHVRKINREHRLSGIAVLIVWQSLGIVHVFSPFHDNPKHKGKLHATTMLLIKARNRS</sequence>
<protein>
    <submittedName>
        <fullName evidence="1">Uncharacterized protein</fullName>
    </submittedName>
</protein>
<evidence type="ECO:0000313" key="1">
    <source>
        <dbReference type="EMBL" id="KAF1922679.1"/>
    </source>
</evidence>
<proteinExistence type="predicted"/>
<evidence type="ECO:0000313" key="2">
    <source>
        <dbReference type="Proteomes" id="UP000800082"/>
    </source>
</evidence>
<reference evidence="1" key="1">
    <citation type="journal article" date="2020" name="Stud. Mycol.">
        <title>101 Dothideomycetes genomes: a test case for predicting lifestyles and emergence of pathogens.</title>
        <authorList>
            <person name="Haridas S."/>
            <person name="Albert R."/>
            <person name="Binder M."/>
            <person name="Bloem J."/>
            <person name="Labutti K."/>
            <person name="Salamov A."/>
            <person name="Andreopoulos B."/>
            <person name="Baker S."/>
            <person name="Barry K."/>
            <person name="Bills G."/>
            <person name="Bluhm B."/>
            <person name="Cannon C."/>
            <person name="Castanera R."/>
            <person name="Culley D."/>
            <person name="Daum C."/>
            <person name="Ezra D."/>
            <person name="Gonzalez J."/>
            <person name="Henrissat B."/>
            <person name="Kuo A."/>
            <person name="Liang C."/>
            <person name="Lipzen A."/>
            <person name="Lutzoni F."/>
            <person name="Magnuson J."/>
            <person name="Mondo S."/>
            <person name="Nolan M."/>
            <person name="Ohm R."/>
            <person name="Pangilinan J."/>
            <person name="Park H.-J."/>
            <person name="Ramirez L."/>
            <person name="Alfaro M."/>
            <person name="Sun H."/>
            <person name="Tritt A."/>
            <person name="Yoshinaga Y."/>
            <person name="Zwiers L.-H."/>
            <person name="Turgeon B."/>
            <person name="Goodwin S."/>
            <person name="Spatafora J."/>
            <person name="Crous P."/>
            <person name="Grigoriev I."/>
        </authorList>
    </citation>
    <scope>NUCLEOTIDE SEQUENCE</scope>
    <source>
        <strain evidence="1">CBS 183.55</strain>
    </source>
</reference>
<accession>A0A6A5R5J6</accession>
<dbReference type="AlphaFoldDB" id="A0A6A5R5J6"/>
<name>A0A6A5R5J6_9PLEO</name>
<organism evidence="1 2">
    <name type="scientific">Didymella exigua CBS 183.55</name>
    <dbReference type="NCBI Taxonomy" id="1150837"/>
    <lineage>
        <taxon>Eukaryota</taxon>
        <taxon>Fungi</taxon>
        <taxon>Dikarya</taxon>
        <taxon>Ascomycota</taxon>
        <taxon>Pezizomycotina</taxon>
        <taxon>Dothideomycetes</taxon>
        <taxon>Pleosporomycetidae</taxon>
        <taxon>Pleosporales</taxon>
        <taxon>Pleosporineae</taxon>
        <taxon>Didymellaceae</taxon>
        <taxon>Didymella</taxon>
    </lineage>
</organism>
<dbReference type="RefSeq" id="XP_033442932.1">
    <property type="nucleotide sequence ID" value="XM_033589568.1"/>
</dbReference>
<gene>
    <name evidence="1" type="ORF">M421DRAFT_350405</name>
</gene>